<dbReference type="InterPro" id="IPR007597">
    <property type="entry name" value="CheC"/>
</dbReference>
<accession>A0A0M0KJI4</accession>
<dbReference type="PANTHER" id="PTHR43693">
    <property type="entry name" value="PROTEIN PHOSPHATASE CHEZ"/>
    <property type="match status" value="1"/>
</dbReference>
<dbReference type="InterPro" id="IPR050992">
    <property type="entry name" value="CheZ_family_phosphatases"/>
</dbReference>
<dbReference type="GO" id="GO:0016787">
    <property type="term" value="F:hydrolase activity"/>
    <property type="evidence" value="ECO:0007669"/>
    <property type="project" value="UniProtKB-KW"/>
</dbReference>
<dbReference type="PATRIC" id="fig|136160.3.peg.1892"/>
<sequence>MENLSELQAFHLDILKEIGNIGAGNAATALSQLLQKTIDMNVPNVHIVSFQELTEWIGGPEEVVAATFLRIEGDAPGSMFFLATLEEAKGMVAQLTGASRSSLEGEMDDLSMSALKELGNILAGSYLSALADFTKLKLYPSVPGLSIDMIGAILNYGLIPLSQIGDEAIVIDTQISEEGERRGAGHFFLLPDPESFDVMFSSLGVGLHE</sequence>
<evidence type="ECO:0000259" key="3">
    <source>
        <dbReference type="Pfam" id="PF04509"/>
    </source>
</evidence>
<dbReference type="Gene3D" id="3.40.1550.10">
    <property type="entry name" value="CheC-like"/>
    <property type="match status" value="1"/>
</dbReference>
<dbReference type="InterPro" id="IPR028976">
    <property type="entry name" value="CheC-like_sf"/>
</dbReference>
<dbReference type="CDD" id="cd17909">
    <property type="entry name" value="CheC_ClassI"/>
    <property type="match status" value="1"/>
</dbReference>
<evidence type="ECO:0000256" key="1">
    <source>
        <dbReference type="ARBA" id="ARBA00022500"/>
    </source>
</evidence>
<feature type="domain" description="CheC-like protein" evidence="3">
    <location>
        <begin position="10"/>
        <end position="47"/>
    </location>
</feature>
<gene>
    <name evidence="4" type="ORF">AMD02_07820</name>
</gene>
<reference evidence="4" key="1">
    <citation type="submission" date="2015-08" db="EMBL/GenBank/DDBJ databases">
        <title>Complete DNA Sequence of Pseudomonas syringae pv. actinidiae, the Causal Agent of Kiwifruit Canker Disease.</title>
        <authorList>
            <person name="Rikkerink E.H.A."/>
            <person name="Fineran P.C."/>
        </authorList>
    </citation>
    <scope>NUCLEOTIDE SEQUENCE</scope>
    <source>
        <strain evidence="4">DSM 13666</strain>
    </source>
</reference>
<dbReference type="GO" id="GO:0006935">
    <property type="term" value="P:chemotaxis"/>
    <property type="evidence" value="ECO:0007669"/>
    <property type="project" value="UniProtKB-KW"/>
</dbReference>
<dbReference type="EMBL" id="LILD01000001">
    <property type="protein sequence ID" value="KOO38782.1"/>
    <property type="molecule type" value="Genomic_DNA"/>
</dbReference>
<dbReference type="GeneID" id="87597954"/>
<dbReference type="OMA" id="APGNMFF"/>
<protein>
    <submittedName>
        <fullName evidence="4">Chemotaxis protein CheY</fullName>
    </submittedName>
</protein>
<dbReference type="SUPFAM" id="SSF103039">
    <property type="entry name" value="CheC-like"/>
    <property type="match status" value="1"/>
</dbReference>
<evidence type="ECO:0000313" key="4">
    <source>
        <dbReference type="EMBL" id="KOO38782.1"/>
    </source>
</evidence>
<evidence type="ECO:0000256" key="2">
    <source>
        <dbReference type="ARBA" id="ARBA00022801"/>
    </source>
</evidence>
<keyword evidence="1" id="KW-0145">Chemotaxis</keyword>
<comment type="caution">
    <text evidence="4">The sequence shown here is derived from an EMBL/GenBank/DDBJ whole genome shotgun (WGS) entry which is preliminary data.</text>
</comment>
<organism evidence="4">
    <name type="scientific">Halalkalibacterium halodurans</name>
    <name type="common">Bacillus halodurans</name>
    <dbReference type="NCBI Taxonomy" id="86665"/>
    <lineage>
        <taxon>Bacteria</taxon>
        <taxon>Bacillati</taxon>
        <taxon>Bacillota</taxon>
        <taxon>Bacilli</taxon>
        <taxon>Bacillales</taxon>
        <taxon>Bacillaceae</taxon>
        <taxon>Halalkalibacterium (ex Joshi et al. 2022)</taxon>
    </lineage>
</organism>
<dbReference type="RefSeq" id="WP_010898587.1">
    <property type="nucleotide sequence ID" value="NZ_CP040441.1"/>
</dbReference>
<dbReference type="Pfam" id="PF04509">
    <property type="entry name" value="CheC"/>
    <property type="match status" value="2"/>
</dbReference>
<name>A0A0M0KJI4_ALKHA</name>
<proteinExistence type="predicted"/>
<keyword evidence="2" id="KW-0378">Hydrolase</keyword>
<dbReference type="AlphaFoldDB" id="A0A0M0KJI4"/>
<accession>A0A4Y7X1D4</accession>
<feature type="domain" description="CheC-like protein" evidence="3">
    <location>
        <begin position="111"/>
        <end position="147"/>
    </location>
</feature>
<dbReference type="PANTHER" id="PTHR43693:SF1">
    <property type="entry name" value="PROTEIN PHOSPHATASE CHEZ"/>
    <property type="match status" value="1"/>
</dbReference>